<dbReference type="eggNOG" id="ENOG5030IP3">
    <property type="taxonomic scope" value="Bacteria"/>
</dbReference>
<dbReference type="InterPro" id="IPR015797">
    <property type="entry name" value="NUDIX_hydrolase-like_dom_sf"/>
</dbReference>
<dbReference type="STRING" id="1122169.Lsha_0482"/>
<dbReference type="Pfam" id="PF00293">
    <property type="entry name" value="NUDIX"/>
    <property type="match status" value="1"/>
</dbReference>
<dbReference type="PROSITE" id="PS51462">
    <property type="entry name" value="NUDIX"/>
    <property type="match status" value="1"/>
</dbReference>
<dbReference type="SUPFAM" id="SSF55811">
    <property type="entry name" value="Nudix"/>
    <property type="match status" value="1"/>
</dbReference>
<evidence type="ECO:0000313" key="2">
    <source>
        <dbReference type="EMBL" id="KTD65113.1"/>
    </source>
</evidence>
<dbReference type="GO" id="GO:0003824">
    <property type="term" value="F:catalytic activity"/>
    <property type="evidence" value="ECO:0007669"/>
    <property type="project" value="UniProtKB-ARBA"/>
</dbReference>
<dbReference type="InterPro" id="IPR000086">
    <property type="entry name" value="NUDIX_hydrolase_dom"/>
</dbReference>
<evidence type="ECO:0000313" key="3">
    <source>
        <dbReference type="Proteomes" id="UP000054600"/>
    </source>
</evidence>
<proteinExistence type="predicted"/>
<feature type="domain" description="Nudix hydrolase" evidence="1">
    <location>
        <begin position="268"/>
        <end position="404"/>
    </location>
</feature>
<dbReference type="RefSeq" id="WP_018578495.1">
    <property type="nucleotide sequence ID" value="NZ_KB892435.1"/>
</dbReference>
<evidence type="ECO:0000259" key="1">
    <source>
        <dbReference type="PROSITE" id="PS51462"/>
    </source>
</evidence>
<protein>
    <submittedName>
        <fullName evidence="2">Ankyrin</fullName>
    </submittedName>
</protein>
<name>A0A0W0Z7K7_9GAMM</name>
<dbReference type="CDD" id="cd02883">
    <property type="entry name" value="NUDIX_Hydrolase"/>
    <property type="match status" value="1"/>
</dbReference>
<dbReference type="Proteomes" id="UP000054600">
    <property type="component" value="Unassembled WGS sequence"/>
</dbReference>
<dbReference type="AlphaFoldDB" id="A0A0W0Z7K7"/>
<reference evidence="2 3" key="1">
    <citation type="submission" date="2015-11" db="EMBL/GenBank/DDBJ databases">
        <title>Genomic analysis of 38 Legionella species identifies large and diverse effector repertoires.</title>
        <authorList>
            <person name="Burstein D."/>
            <person name="Amaro F."/>
            <person name="Zusman T."/>
            <person name="Lifshitz Z."/>
            <person name="Cohen O."/>
            <person name="Gilbert J.A."/>
            <person name="Pupko T."/>
            <person name="Shuman H.A."/>
            <person name="Segal G."/>
        </authorList>
    </citation>
    <scope>NUCLEOTIDE SEQUENCE [LARGE SCALE GENOMIC DNA]</scope>
    <source>
        <strain evidence="2 3">ATCC 49655</strain>
    </source>
</reference>
<comment type="caution">
    <text evidence="2">The sequence shown here is derived from an EMBL/GenBank/DDBJ whole genome shotgun (WGS) entry which is preliminary data.</text>
</comment>
<dbReference type="OrthoDB" id="9761969at2"/>
<keyword evidence="3" id="KW-1185">Reference proteome</keyword>
<sequence length="1260" mass="143979">MEDNEIKGGKKIAFPPKLDQLTFVKSLGGGTNSTYLVKDHNTKNTFVFKYGSSEQQLKVELLMNALYTSLGVPTPQFKAYQVVPETLNADLKLPNRPVTIQLSEFIKSASTQESDVIRTQVAKNFIIHAFLGNLDVTKEDNFIQSEKGEVYIIDSGANFIYRALGELREEPEALVTELQSMRDPAINKTGTLWFGSLSEEDIREQVSDLISKRDVIEQTLWDLTSQLEFPTSLQNKVISGFSERLDFIAQHYGFASQPFAKRDKAAIGGNTAAGIMTLSKNDKGELCALLSKRVRHEWYDIFGGNSDKEDRTLPKTAQREVKEESDNQLNYSNLELSRASFHDMVTQTEYGQHLYRIYFIERDEPLDLNALHDSEHTEHRWVPIKELLNATQANRTITAEGQTTVTVHLDDNNAVTLFPPFYELLKQPPVQTLMEHLDNAQKQPKTHTLGVASNLPEQKTSYKPLTTPDQVRVDIINTLLKKGRVLDDIKHHRHFLFQSEKVKKSEKKPALSQSELHLKTIMGDDFKEDKPIKENVLKFLTDYFDLKYSEEEEKRLVMQATQMIENERAHPDRIFFYHGCDSEIAYAYSLYTNLYQILNADSQAVALRTDNALFHKILNINEFIEHFLNISNNGKVYNYDEGFMETAISTNVFLFGNHKLAGSNTIIYYTKNKTAVSINIKTMLESSLQVMGISDDLIQQAVDLAQESPYKMMGTVFQFSLPLSVVDQYSYASLAGARLNPVSVGEERTIKLSDIIKHMRTGDIDKNYIASLQARVMLPPGIPIKNHEYKWGKEPSTDLKQSFEQKLSRLSENMAYDVLLSKSPLNKLNSKTALVRYLPEIMAQAGLSVGSETISDDLLLLLIDSNDYESIKVIISLFPQFKDKEIEVRDKSYRKYKIDKNKTQTLLEILLGKVNSGHLIKHIYGDDFYEGKLDTLDFSQVLGAISKNKQLEFLNLHGDRVKNENDLIKALQRMHPEYRWQFLKKNEHMVQHDKSVGLIMKTLAHDERLEFFNNHRDTIHSIEGLTALLDAFPEKQRLGYANQYQDLIKSGYDLQFILAALPEKDRLGYAIDNKNKIGQFIFLLELVLNTLPTTPELYELIEPFEDKMSNGFELGAIISHLMNEKRADFAKKYQDKIRNGSELSHVVKYLPKKCQLDFAKAHQQKIENGNQLAEVIEVIPGDEQLDFAKTLHTCVQNIKELKKVLNVLPGDNRLEFVMLCLPILSTEEDLNSINALLPGKENEQILRTQFEQFKTSPKLK</sequence>
<dbReference type="EMBL" id="LNYW01000016">
    <property type="protein sequence ID" value="KTD65113.1"/>
    <property type="molecule type" value="Genomic_DNA"/>
</dbReference>
<organism evidence="2 3">
    <name type="scientific">Legionella shakespearei DSM 23087</name>
    <dbReference type="NCBI Taxonomy" id="1122169"/>
    <lineage>
        <taxon>Bacteria</taxon>
        <taxon>Pseudomonadati</taxon>
        <taxon>Pseudomonadota</taxon>
        <taxon>Gammaproteobacteria</taxon>
        <taxon>Legionellales</taxon>
        <taxon>Legionellaceae</taxon>
        <taxon>Legionella</taxon>
    </lineage>
</organism>
<dbReference type="PATRIC" id="fig|1122169.6.peg.552"/>
<gene>
    <name evidence="2" type="ORF">Lsha_0482</name>
</gene>
<dbReference type="Gene3D" id="3.90.79.10">
    <property type="entry name" value="Nucleoside Triphosphate Pyrophosphohydrolase"/>
    <property type="match status" value="1"/>
</dbReference>
<accession>A0A0W0Z7K7</accession>